<dbReference type="EMBL" id="CACRTM010000032">
    <property type="protein sequence ID" value="VYU57115.1"/>
    <property type="molecule type" value="Genomic_DNA"/>
</dbReference>
<dbReference type="InterPro" id="IPR036937">
    <property type="entry name" value="Adhesion_dom_fimbrial_sf"/>
</dbReference>
<dbReference type="SUPFAM" id="SSF49401">
    <property type="entry name" value="Bacterial adhesins"/>
    <property type="match status" value="1"/>
</dbReference>
<sequence length="180" mass="18797">MTGKFNRWSAVVLILMTMIPGTLLAADSTITIKGNIKDNTCAVAPSSQYITVDLMNNAVKQLYAVGKVTTPEIPFSIELAPCGASVIAVKVGFVGIANAYNTNLLAIDAGGTAASGVGIQILDSDKNQIAINADSSALSWTPLTANTSNTLNFYARLMASNMPVVAGLTNSTATFTLEYQ</sequence>
<evidence type="ECO:0000259" key="2">
    <source>
        <dbReference type="Pfam" id="PF00419"/>
    </source>
</evidence>
<proteinExistence type="predicted"/>
<dbReference type="Gene3D" id="2.60.40.1090">
    <property type="entry name" value="Fimbrial-type adhesion domain"/>
    <property type="match status" value="1"/>
</dbReference>
<accession>A0A6N3FYF0</accession>
<feature type="chain" id="PRO_5026892838" evidence="1">
    <location>
        <begin position="26"/>
        <end position="180"/>
    </location>
</feature>
<dbReference type="AlphaFoldDB" id="A0A6N3FYF0"/>
<evidence type="ECO:0000256" key="1">
    <source>
        <dbReference type="SAM" id="SignalP"/>
    </source>
</evidence>
<dbReference type="PANTHER" id="PTHR33420">
    <property type="entry name" value="FIMBRIAL SUBUNIT ELFA-RELATED"/>
    <property type="match status" value="1"/>
</dbReference>
<protein>
    <submittedName>
        <fullName evidence="3">S-fimbrial protein subunit SfaG</fullName>
    </submittedName>
</protein>
<feature type="domain" description="Fimbrial-type adhesion" evidence="2">
    <location>
        <begin position="30"/>
        <end position="180"/>
    </location>
</feature>
<dbReference type="InterPro" id="IPR050263">
    <property type="entry name" value="Bact_Fimbrial_Adh_Pro"/>
</dbReference>
<dbReference type="PANTHER" id="PTHR33420:SF25">
    <property type="entry name" value="PROTEIN FIMF"/>
    <property type="match status" value="1"/>
</dbReference>
<dbReference type="RefSeq" id="WP_004099259.1">
    <property type="nucleotide sequence ID" value="NZ_CABGLK010000002.1"/>
</dbReference>
<name>A0A6N3FYF0_KLEOX</name>
<dbReference type="Pfam" id="PF00419">
    <property type="entry name" value="Fimbrial"/>
    <property type="match status" value="1"/>
</dbReference>
<dbReference type="GO" id="GO:0043709">
    <property type="term" value="P:cell adhesion involved in single-species biofilm formation"/>
    <property type="evidence" value="ECO:0007669"/>
    <property type="project" value="TreeGrafter"/>
</dbReference>
<feature type="signal peptide" evidence="1">
    <location>
        <begin position="1"/>
        <end position="25"/>
    </location>
</feature>
<reference evidence="3" key="1">
    <citation type="submission" date="2019-11" db="EMBL/GenBank/DDBJ databases">
        <authorList>
            <person name="Feng L."/>
        </authorList>
    </citation>
    <scope>NUCLEOTIDE SEQUENCE</scope>
    <source>
        <strain evidence="3">KOxytocaLFYP65</strain>
    </source>
</reference>
<dbReference type="InterPro" id="IPR000259">
    <property type="entry name" value="Adhesion_dom_fimbrial"/>
</dbReference>
<gene>
    <name evidence="3" type="primary">sfaG_4</name>
    <name evidence="3" type="ORF">KOLFYP65_04610</name>
</gene>
<evidence type="ECO:0000313" key="3">
    <source>
        <dbReference type="EMBL" id="VYU57115.1"/>
    </source>
</evidence>
<dbReference type="InterPro" id="IPR008966">
    <property type="entry name" value="Adhesion_dom_sf"/>
</dbReference>
<dbReference type="GO" id="GO:0009289">
    <property type="term" value="C:pilus"/>
    <property type="evidence" value="ECO:0007669"/>
    <property type="project" value="InterPro"/>
</dbReference>
<keyword evidence="1" id="KW-0732">Signal</keyword>
<organism evidence="3">
    <name type="scientific">Klebsiella oxytoca</name>
    <dbReference type="NCBI Taxonomy" id="571"/>
    <lineage>
        <taxon>Bacteria</taxon>
        <taxon>Pseudomonadati</taxon>
        <taxon>Pseudomonadota</taxon>
        <taxon>Gammaproteobacteria</taxon>
        <taxon>Enterobacterales</taxon>
        <taxon>Enterobacteriaceae</taxon>
        <taxon>Klebsiella/Raoultella group</taxon>
        <taxon>Klebsiella</taxon>
    </lineage>
</organism>